<accession>A0A6J5KY31</accession>
<protein>
    <submittedName>
        <fullName evidence="1">Uncharacterized protein</fullName>
    </submittedName>
</protein>
<reference evidence="1" key="1">
    <citation type="submission" date="2020-04" db="EMBL/GenBank/DDBJ databases">
        <authorList>
            <person name="Chiriac C."/>
            <person name="Salcher M."/>
            <person name="Ghai R."/>
            <person name="Kavagutti S V."/>
        </authorList>
    </citation>
    <scope>NUCLEOTIDE SEQUENCE</scope>
</reference>
<gene>
    <name evidence="1" type="ORF">UFOVP84_155</name>
</gene>
<sequence length="50" mass="5939">MVGYKMEEDIRFLRLKLAEAKDELEKEYILKQLELLEAKELGKNQSLLVE</sequence>
<name>A0A6J5KY31_9CAUD</name>
<dbReference type="EMBL" id="LR796208">
    <property type="protein sequence ID" value="CAB4127374.1"/>
    <property type="molecule type" value="Genomic_DNA"/>
</dbReference>
<organism evidence="1">
    <name type="scientific">uncultured Caudovirales phage</name>
    <dbReference type="NCBI Taxonomy" id="2100421"/>
    <lineage>
        <taxon>Viruses</taxon>
        <taxon>Duplodnaviria</taxon>
        <taxon>Heunggongvirae</taxon>
        <taxon>Uroviricota</taxon>
        <taxon>Caudoviricetes</taxon>
        <taxon>Peduoviridae</taxon>
        <taxon>Maltschvirus</taxon>
        <taxon>Maltschvirus maltsch</taxon>
    </lineage>
</organism>
<proteinExistence type="predicted"/>
<evidence type="ECO:0000313" key="1">
    <source>
        <dbReference type="EMBL" id="CAB4127374.1"/>
    </source>
</evidence>